<proteinExistence type="predicted"/>
<reference evidence="1 2" key="1">
    <citation type="submission" date="2020-04" db="EMBL/GenBank/DDBJ databases">
        <authorList>
            <person name="De Canck E."/>
        </authorList>
    </citation>
    <scope>NUCLEOTIDE SEQUENCE [LARGE SCALE GENOMIC DNA]</scope>
    <source>
        <strain evidence="1 2">LMG 28688</strain>
    </source>
</reference>
<dbReference type="Proteomes" id="UP000494119">
    <property type="component" value="Unassembled WGS sequence"/>
</dbReference>
<accession>A0A6J5FE30</accession>
<dbReference type="PANTHER" id="PTHR12526">
    <property type="entry name" value="GLYCOSYLTRANSFERASE"/>
    <property type="match status" value="1"/>
</dbReference>
<gene>
    <name evidence="1" type="ORF">LMG28688_00216</name>
</gene>
<sequence length="403" mass="45805">MVDTRMPDSTGDCILFSTADWDEPYWTNKQHTAVELARRGWRVLYVESVGIRSPRVASRRDWKRLWRRLRRGVQSVLFGAPARAQNICVLSPLTFPARHHWPFVREFNRSLLRWTVRRSAQALGFRKPVVWTYHPFLLDAIATFERGPLVYHCVDDLREIPGVDVAAFNTAEERLLGEANAVFTTAQSLKERCGRLNANTHYFSNVVDAAHFGEALQQGDLPPELARIPEPRIVYHGVLSDFKVDLSLLMNVAKMRPDWHLVLIGQEREGQQSPLVAELAKLPNVHMLGYRSYEQLPSYLRGMQVGMLPTLLNDYTRSMFPMKYYEYLAAGLPVVSTPLAFTADVTQGLEIGGSAQEFAAAIERQLSRGRLSADEANCYVGENTWDARTAKMLEYIQSPRPAL</sequence>
<name>A0A6J5FE30_9BURK</name>
<dbReference type="Gene3D" id="3.40.50.11010">
    <property type="match status" value="1"/>
</dbReference>
<evidence type="ECO:0008006" key="3">
    <source>
        <dbReference type="Google" id="ProtNLM"/>
    </source>
</evidence>
<dbReference type="RefSeq" id="WP_175194092.1">
    <property type="nucleotide sequence ID" value="NZ_CADIKL010000001.1"/>
</dbReference>
<dbReference type="Gene3D" id="3.40.50.2000">
    <property type="entry name" value="Glycogen Phosphorylase B"/>
    <property type="match status" value="1"/>
</dbReference>
<evidence type="ECO:0000313" key="1">
    <source>
        <dbReference type="EMBL" id="CAB3776358.1"/>
    </source>
</evidence>
<organism evidence="1 2">
    <name type="scientific">Paraburkholderia caffeinitolerans</name>
    <dbReference type="NCBI Taxonomy" id="1723730"/>
    <lineage>
        <taxon>Bacteria</taxon>
        <taxon>Pseudomonadati</taxon>
        <taxon>Pseudomonadota</taxon>
        <taxon>Betaproteobacteria</taxon>
        <taxon>Burkholderiales</taxon>
        <taxon>Burkholderiaceae</taxon>
        <taxon>Paraburkholderia</taxon>
    </lineage>
</organism>
<dbReference type="Pfam" id="PF13692">
    <property type="entry name" value="Glyco_trans_1_4"/>
    <property type="match status" value="1"/>
</dbReference>
<dbReference type="PANTHER" id="PTHR12526:SF630">
    <property type="entry name" value="GLYCOSYLTRANSFERASE"/>
    <property type="match status" value="1"/>
</dbReference>
<dbReference type="SUPFAM" id="SSF53756">
    <property type="entry name" value="UDP-Glycosyltransferase/glycogen phosphorylase"/>
    <property type="match status" value="1"/>
</dbReference>
<keyword evidence="2" id="KW-1185">Reference proteome</keyword>
<dbReference type="AlphaFoldDB" id="A0A6J5FE30"/>
<dbReference type="EMBL" id="CADIKL010000001">
    <property type="protein sequence ID" value="CAB3776358.1"/>
    <property type="molecule type" value="Genomic_DNA"/>
</dbReference>
<evidence type="ECO:0000313" key="2">
    <source>
        <dbReference type="Proteomes" id="UP000494119"/>
    </source>
</evidence>
<protein>
    <recommendedName>
        <fullName evidence="3">Teichuronic acid biosynthesis glycosyltransferase TuaH</fullName>
    </recommendedName>
</protein>